<protein>
    <submittedName>
        <fullName evidence="2">Uncharacterized protein</fullName>
    </submittedName>
</protein>
<accession>A0A1D6PZP2</accession>
<dbReference type="InParanoid" id="A0A1D6PZP2"/>
<name>A0A1D6PZP2_MAIZE</name>
<dbReference type="EMBL" id="CM000780">
    <property type="protein sequence ID" value="AQK51886.1"/>
    <property type="molecule type" value="Genomic_DNA"/>
</dbReference>
<dbReference type="AlphaFoldDB" id="A0A1D6PZP2"/>
<proteinExistence type="predicted"/>
<dbReference type="EMBL" id="CM000780">
    <property type="protein sequence ID" value="AQK51885.1"/>
    <property type="molecule type" value="Genomic_DNA"/>
</dbReference>
<evidence type="ECO:0000256" key="1">
    <source>
        <dbReference type="SAM" id="MobiDB-lite"/>
    </source>
</evidence>
<dbReference type="STRING" id="4577.A0A1D6PZP2"/>
<gene>
    <name evidence="2" type="ORF">ZEAMMB73_Zm00001d050083</name>
</gene>
<evidence type="ECO:0000313" key="2">
    <source>
        <dbReference type="EMBL" id="AQK51885.1"/>
    </source>
</evidence>
<feature type="region of interest" description="Disordered" evidence="1">
    <location>
        <begin position="73"/>
        <end position="107"/>
    </location>
</feature>
<sequence>MPVVVPRPSVHIYRCGMEPKLSSVGVRDLRRVVMPTPVLVILLDARHDLHCVIIPTPVRTPIASIAAPPARGRCACRSDGGPHGKGAGQSRPLAFPDSSPVSPSKQAPAPDLQLVCRFPVSETPRVCNCRRWTMKRWIKEMEEVAATATNSRSIMPSRAIHKGKPLSVSLASRRSPPLSSRTPAIEAIFTSERVEDIVSISKDSVLILGQGNMFLYGTS</sequence>
<reference evidence="2" key="1">
    <citation type="submission" date="2015-12" db="EMBL/GenBank/DDBJ databases">
        <title>Update maize B73 reference genome by single molecule sequencing technologies.</title>
        <authorList>
            <consortium name="Maize Genome Sequencing Project"/>
            <person name="Ware D."/>
        </authorList>
    </citation>
    <scope>NUCLEOTIDE SEQUENCE</scope>
    <source>
        <tissue evidence="2">Seedling</tissue>
    </source>
</reference>
<organism evidence="2">
    <name type="scientific">Zea mays</name>
    <name type="common">Maize</name>
    <dbReference type="NCBI Taxonomy" id="4577"/>
    <lineage>
        <taxon>Eukaryota</taxon>
        <taxon>Viridiplantae</taxon>
        <taxon>Streptophyta</taxon>
        <taxon>Embryophyta</taxon>
        <taxon>Tracheophyta</taxon>
        <taxon>Spermatophyta</taxon>
        <taxon>Magnoliopsida</taxon>
        <taxon>Liliopsida</taxon>
        <taxon>Poales</taxon>
        <taxon>Poaceae</taxon>
        <taxon>PACMAD clade</taxon>
        <taxon>Panicoideae</taxon>
        <taxon>Andropogonodae</taxon>
        <taxon>Andropogoneae</taxon>
        <taxon>Tripsacinae</taxon>
        <taxon>Zea</taxon>
    </lineage>
</organism>